<feature type="domain" description="Predicted membrane protein YciQ-like C-terminal" evidence="4">
    <location>
        <begin position="298"/>
        <end position="546"/>
    </location>
</feature>
<dbReference type="Proteomes" id="UP000291832">
    <property type="component" value="Unassembled WGS sequence"/>
</dbReference>
<feature type="signal peptide" evidence="2">
    <location>
        <begin position="1"/>
        <end position="34"/>
    </location>
</feature>
<dbReference type="InterPro" id="IPR048389">
    <property type="entry name" value="YciQ-like_C"/>
</dbReference>
<evidence type="ECO:0000256" key="2">
    <source>
        <dbReference type="SAM" id="SignalP"/>
    </source>
</evidence>
<dbReference type="OrthoDB" id="4973253at2"/>
<gene>
    <name evidence="5" type="ORF">EV139_2248</name>
</gene>
<keyword evidence="1" id="KW-1133">Transmembrane helix</keyword>
<comment type="caution">
    <text evidence="5">The sequence shown here is derived from an EMBL/GenBank/DDBJ whole genome shotgun (WGS) entry which is preliminary data.</text>
</comment>
<feature type="domain" description="DUF2207" evidence="3">
    <location>
        <begin position="52"/>
        <end position="240"/>
    </location>
</feature>
<evidence type="ECO:0000259" key="3">
    <source>
        <dbReference type="Pfam" id="PF09972"/>
    </source>
</evidence>
<protein>
    <submittedName>
        <fullName evidence="5">Putative membrane protein DUF2207</fullName>
    </submittedName>
</protein>
<feature type="transmembrane region" description="Helical" evidence="1">
    <location>
        <begin position="425"/>
        <end position="445"/>
    </location>
</feature>
<keyword evidence="1" id="KW-0812">Transmembrane</keyword>
<feature type="transmembrane region" description="Helical" evidence="1">
    <location>
        <begin position="451"/>
        <end position="472"/>
    </location>
</feature>
<accession>A0A4Q7TV75</accession>
<sequence>MSLPRRIRFALVSLIAGCAIALTAVCAAAPAALADADPNVENFSYSSWDVAVDLDVTAEGRAVAHITETLVAEFPETNQNRGIVRLVPQEYLGARTDPRDFTVTDAAGAALPFEVSRDSDDTGDSALVGVLTGDDRFVHGTQEYVISYTVDDVVVHRDDATADEFYWDLIPLNRAQPIAAASATVTFSAALADHLTGAQRCYLGTYESRNECAVAPADEDGTVAIGPVPLAADEGLTVAIGLQPGTVVQPETRLPNFALDTLPLVIGGGALVTSSVGAIAVARMSRKRRGTRPVVAQYDVPITLPPLIAGPIVGAAKPTPPAEIVHLALLGATRIEDAVPDPDAKRASKSPELAIRLLDPTAAADPLDAAAVTKLFPSGEVGTVFAVPKGDTKFGERMARLASAGSKAAEDRGYFERVHSPLGRILGWVSLALVVVLAVLIALGITNRLSLTPVFAIVIAVVTLILGIVGLVRHRVLTPLGAETRNYLLGVREFIRVAEADRIAMLQSTATAERRAVAGAEVIELYERLLPYAMLFGLEKAWGTALASHYREDPAYVPLWYPGIAAGGVDRLDTSIARFSSSISSAATFSASSSGGSSGGGFAGGGGGGGFAGGR</sequence>
<evidence type="ECO:0000313" key="5">
    <source>
        <dbReference type="EMBL" id="RZT64824.1"/>
    </source>
</evidence>
<dbReference type="InterPro" id="IPR018702">
    <property type="entry name" value="DUF2207"/>
</dbReference>
<dbReference type="Pfam" id="PF09972">
    <property type="entry name" value="DUF2207"/>
    <property type="match status" value="1"/>
</dbReference>
<name>A0A4Q7TV75_9MICO</name>
<dbReference type="AlphaFoldDB" id="A0A4Q7TV75"/>
<proteinExistence type="predicted"/>
<feature type="transmembrane region" description="Helical" evidence="1">
    <location>
        <begin position="262"/>
        <end position="282"/>
    </location>
</feature>
<dbReference type="EMBL" id="SHKI01000005">
    <property type="protein sequence ID" value="RZT64824.1"/>
    <property type="molecule type" value="Genomic_DNA"/>
</dbReference>
<evidence type="ECO:0000259" key="4">
    <source>
        <dbReference type="Pfam" id="PF20990"/>
    </source>
</evidence>
<dbReference type="RefSeq" id="WP_130454398.1">
    <property type="nucleotide sequence ID" value="NZ_QYAG01000001.1"/>
</dbReference>
<reference evidence="5 6" key="1">
    <citation type="journal article" date="2015" name="Stand. Genomic Sci.">
        <title>Genomic Encyclopedia of Bacterial and Archaeal Type Strains, Phase III: the genomes of soil and plant-associated and newly described type strains.</title>
        <authorList>
            <person name="Whitman W.B."/>
            <person name="Woyke T."/>
            <person name="Klenk H.P."/>
            <person name="Zhou Y."/>
            <person name="Lilburn T.G."/>
            <person name="Beck B.J."/>
            <person name="De Vos P."/>
            <person name="Vandamme P."/>
            <person name="Eisen J.A."/>
            <person name="Garrity G."/>
            <person name="Hugenholtz P."/>
            <person name="Kyrpides N.C."/>
        </authorList>
    </citation>
    <scope>NUCLEOTIDE SEQUENCE [LARGE SCALE GENOMIC DNA]</scope>
    <source>
        <strain evidence="5 6">RF6</strain>
    </source>
</reference>
<keyword evidence="6" id="KW-1185">Reference proteome</keyword>
<evidence type="ECO:0000313" key="6">
    <source>
        <dbReference type="Proteomes" id="UP000291832"/>
    </source>
</evidence>
<keyword evidence="2" id="KW-0732">Signal</keyword>
<evidence type="ECO:0000256" key="1">
    <source>
        <dbReference type="SAM" id="Phobius"/>
    </source>
</evidence>
<dbReference type="Pfam" id="PF20990">
    <property type="entry name" value="DUF2207_C"/>
    <property type="match status" value="1"/>
</dbReference>
<organism evidence="5 6">
    <name type="scientific">Leucobacter luti</name>
    <dbReference type="NCBI Taxonomy" id="340320"/>
    <lineage>
        <taxon>Bacteria</taxon>
        <taxon>Bacillati</taxon>
        <taxon>Actinomycetota</taxon>
        <taxon>Actinomycetes</taxon>
        <taxon>Micrococcales</taxon>
        <taxon>Microbacteriaceae</taxon>
        <taxon>Leucobacter</taxon>
    </lineage>
</organism>
<feature type="chain" id="PRO_5039577336" evidence="2">
    <location>
        <begin position="35"/>
        <end position="615"/>
    </location>
</feature>
<keyword evidence="1" id="KW-0472">Membrane</keyword>